<accession>A0AAD4CVV3</accession>
<dbReference type="PANTHER" id="PTHR33606:SF3">
    <property type="entry name" value="PROTEIN YCII"/>
    <property type="match status" value="1"/>
</dbReference>
<name>A0AAD4CVV3_ASPNN</name>
<evidence type="ECO:0000313" key="2">
    <source>
        <dbReference type="EMBL" id="KAF9893438.1"/>
    </source>
</evidence>
<dbReference type="PANTHER" id="PTHR33606">
    <property type="entry name" value="PROTEIN YCII"/>
    <property type="match status" value="1"/>
</dbReference>
<evidence type="ECO:0000313" key="3">
    <source>
        <dbReference type="Proteomes" id="UP001194746"/>
    </source>
</evidence>
<dbReference type="SUPFAM" id="SSF54909">
    <property type="entry name" value="Dimeric alpha+beta barrel"/>
    <property type="match status" value="1"/>
</dbReference>
<reference evidence="2" key="2">
    <citation type="submission" date="2020-02" db="EMBL/GenBank/DDBJ databases">
        <authorList>
            <person name="Gilchrist C.L.M."/>
            <person name="Chooi Y.-H."/>
        </authorList>
    </citation>
    <scope>NUCLEOTIDE SEQUENCE</scope>
    <source>
        <strain evidence="2">MST-FP2251</strain>
    </source>
</reference>
<dbReference type="InterPro" id="IPR005545">
    <property type="entry name" value="YCII"/>
</dbReference>
<dbReference type="InterPro" id="IPR011008">
    <property type="entry name" value="Dimeric_a/b-barrel"/>
</dbReference>
<dbReference type="Proteomes" id="UP001194746">
    <property type="component" value="Unassembled WGS sequence"/>
</dbReference>
<feature type="domain" description="YCII-related" evidence="1">
    <location>
        <begin position="11"/>
        <end position="95"/>
    </location>
</feature>
<dbReference type="Gene3D" id="3.30.70.1060">
    <property type="entry name" value="Dimeric alpha+beta barrel"/>
    <property type="match status" value="1"/>
</dbReference>
<dbReference type="EMBL" id="VCAU01000007">
    <property type="protein sequence ID" value="KAF9893438.1"/>
    <property type="molecule type" value="Genomic_DNA"/>
</dbReference>
<sequence>MATRTAGQKEFLCILPDKPNVLDIRKRVKSIHYEGIQPLIKSGRLVAGGAMFDTHPGEGEDALFKGSMIVYTGENEEEVRVLIDNDIYARSGVWDLDRVQIVPEYKSAVREPMD</sequence>
<dbReference type="InterPro" id="IPR051807">
    <property type="entry name" value="Sec-metab_biosynth-assoc"/>
</dbReference>
<evidence type="ECO:0000259" key="1">
    <source>
        <dbReference type="Pfam" id="PF03795"/>
    </source>
</evidence>
<reference evidence="2" key="1">
    <citation type="journal article" date="2019" name="Beilstein J. Org. Chem.">
        <title>Nanangenines: drimane sesquiterpenoids as the dominant metabolite cohort of a novel Australian fungus, Aspergillus nanangensis.</title>
        <authorList>
            <person name="Lacey H.J."/>
            <person name="Gilchrist C.L.M."/>
            <person name="Crombie A."/>
            <person name="Kalaitzis J.A."/>
            <person name="Vuong D."/>
            <person name="Rutledge P.J."/>
            <person name="Turner P."/>
            <person name="Pitt J.I."/>
            <person name="Lacey E."/>
            <person name="Chooi Y.H."/>
            <person name="Piggott A.M."/>
        </authorList>
    </citation>
    <scope>NUCLEOTIDE SEQUENCE</scope>
    <source>
        <strain evidence="2">MST-FP2251</strain>
    </source>
</reference>
<organism evidence="2 3">
    <name type="scientific">Aspergillus nanangensis</name>
    <dbReference type="NCBI Taxonomy" id="2582783"/>
    <lineage>
        <taxon>Eukaryota</taxon>
        <taxon>Fungi</taxon>
        <taxon>Dikarya</taxon>
        <taxon>Ascomycota</taxon>
        <taxon>Pezizomycotina</taxon>
        <taxon>Eurotiomycetes</taxon>
        <taxon>Eurotiomycetidae</taxon>
        <taxon>Eurotiales</taxon>
        <taxon>Aspergillaceae</taxon>
        <taxon>Aspergillus</taxon>
        <taxon>Aspergillus subgen. Circumdati</taxon>
    </lineage>
</organism>
<gene>
    <name evidence="2" type="ORF">FE257_010750</name>
</gene>
<keyword evidence="3" id="KW-1185">Reference proteome</keyword>
<proteinExistence type="predicted"/>
<dbReference type="AlphaFoldDB" id="A0AAD4CVV3"/>
<dbReference type="Pfam" id="PF03795">
    <property type="entry name" value="YCII"/>
    <property type="match status" value="1"/>
</dbReference>
<protein>
    <recommendedName>
        <fullName evidence="1">YCII-related domain-containing protein</fullName>
    </recommendedName>
</protein>
<comment type="caution">
    <text evidence="2">The sequence shown here is derived from an EMBL/GenBank/DDBJ whole genome shotgun (WGS) entry which is preliminary data.</text>
</comment>